<dbReference type="GO" id="GO:0005829">
    <property type="term" value="C:cytosol"/>
    <property type="evidence" value="ECO:0007669"/>
    <property type="project" value="TreeGrafter"/>
</dbReference>
<feature type="domain" description="Helicase C-terminal" evidence="10">
    <location>
        <begin position="233"/>
        <end position="384"/>
    </location>
</feature>
<dbReference type="Gene3D" id="3.40.50.300">
    <property type="entry name" value="P-loop containing nucleotide triphosphate hydrolases"/>
    <property type="match status" value="2"/>
</dbReference>
<feature type="short sequence motif" description="Q motif" evidence="6">
    <location>
        <begin position="1"/>
        <end position="29"/>
    </location>
</feature>
<dbReference type="InterPro" id="IPR044742">
    <property type="entry name" value="DEAD/DEAH_RhlB"/>
</dbReference>
<evidence type="ECO:0000256" key="7">
    <source>
        <dbReference type="RuleBase" id="RU000492"/>
    </source>
</evidence>
<evidence type="ECO:0000256" key="8">
    <source>
        <dbReference type="SAM" id="MobiDB-lite"/>
    </source>
</evidence>
<evidence type="ECO:0000256" key="1">
    <source>
        <dbReference type="ARBA" id="ARBA00022741"/>
    </source>
</evidence>
<dbReference type="PROSITE" id="PS00039">
    <property type="entry name" value="DEAD_ATP_HELICASE"/>
    <property type="match status" value="1"/>
</dbReference>
<gene>
    <name evidence="12" type="ORF">IEN85_16760</name>
</gene>
<dbReference type="PROSITE" id="PS51192">
    <property type="entry name" value="HELICASE_ATP_BIND_1"/>
    <property type="match status" value="1"/>
</dbReference>
<dbReference type="InterPro" id="IPR000629">
    <property type="entry name" value="RNA-helicase_DEAD-box_CS"/>
</dbReference>
<dbReference type="RefSeq" id="WP_191618254.1">
    <property type="nucleotide sequence ID" value="NZ_JACYFG010000040.1"/>
</dbReference>
<sequence length="435" mass="47071">MSFESLDLPDFLLRSLETLGYAEATPIQAASIPVALSGKDLLAAAQTGSGKTAAFCLPIVRKVTGEATAGKAPRHLILAPTRELAVQVGAALERYAEGAPAPVRVLVAFGGVGYDAQMKAAAAGVDVVVATPGRLIDLVERRSVELGEVQTLVLDEADRLLALGFTEELNAIMEMLPEKRQNLLFSATFPQHVVALANALLKDPERVELEAAAQPVASVAQRAIEVEGNKRTGLLRHLLEAEGWERVLVFVGSKRRADNVTAKLSKNGISALALHGDMSQDKRQRSLERFKQKKARVLMATDVAARGLDIAGLPCVINYDLPRAAADYVHRIGRTGRAGQGGVAISFVTDDMDAHFRQIEKKNKIDPIPRERLEGFEPEDWNPQDPNKGKAPVKGKRPSKKDKLRRQASKGEDRPSGDGGDVSSPWVQAMRRGKR</sequence>
<dbReference type="InterPro" id="IPR011545">
    <property type="entry name" value="DEAD/DEAH_box_helicase_dom"/>
</dbReference>
<dbReference type="EMBL" id="JACYFG010000040">
    <property type="protein sequence ID" value="MBD5781153.1"/>
    <property type="molecule type" value="Genomic_DNA"/>
</dbReference>
<name>A0A927IIV3_9BACT</name>
<dbReference type="GO" id="GO:0016787">
    <property type="term" value="F:hydrolase activity"/>
    <property type="evidence" value="ECO:0007669"/>
    <property type="project" value="UniProtKB-KW"/>
</dbReference>
<dbReference type="InterPro" id="IPR050079">
    <property type="entry name" value="DEAD_box_RNA_helicase"/>
</dbReference>
<keyword evidence="1 7" id="KW-0547">Nucleotide-binding</keyword>
<dbReference type="PANTHER" id="PTHR47959:SF13">
    <property type="entry name" value="ATP-DEPENDENT RNA HELICASE RHLE"/>
    <property type="match status" value="1"/>
</dbReference>
<dbReference type="PROSITE" id="PS51194">
    <property type="entry name" value="HELICASE_CTER"/>
    <property type="match status" value="1"/>
</dbReference>
<accession>A0A927IIV3</accession>
<reference evidence="12" key="1">
    <citation type="submission" date="2020-09" db="EMBL/GenBank/DDBJ databases">
        <title>Pelagicoccus enzymogenes sp. nov. with an EPS production, isolated from marine sediment.</title>
        <authorList>
            <person name="Feng X."/>
        </authorList>
    </citation>
    <scope>NUCLEOTIDE SEQUENCE</scope>
    <source>
        <strain evidence="12">NFK12</strain>
    </source>
</reference>
<feature type="compositionally biased region" description="Basic and acidic residues" evidence="8">
    <location>
        <begin position="360"/>
        <end position="375"/>
    </location>
</feature>
<dbReference type="Proteomes" id="UP000622317">
    <property type="component" value="Unassembled WGS sequence"/>
</dbReference>
<comment type="similarity">
    <text evidence="5 7">Belongs to the DEAD box helicase family.</text>
</comment>
<dbReference type="AlphaFoldDB" id="A0A927IIV3"/>
<dbReference type="CDD" id="cd18787">
    <property type="entry name" value="SF2_C_DEAD"/>
    <property type="match status" value="1"/>
</dbReference>
<feature type="region of interest" description="Disordered" evidence="8">
    <location>
        <begin position="360"/>
        <end position="435"/>
    </location>
</feature>
<keyword evidence="4 7" id="KW-0067">ATP-binding</keyword>
<dbReference type="PROSITE" id="PS51195">
    <property type="entry name" value="Q_MOTIF"/>
    <property type="match status" value="1"/>
</dbReference>
<evidence type="ECO:0000256" key="3">
    <source>
        <dbReference type="ARBA" id="ARBA00022806"/>
    </source>
</evidence>
<evidence type="ECO:0000259" key="10">
    <source>
        <dbReference type="PROSITE" id="PS51194"/>
    </source>
</evidence>
<organism evidence="12 13">
    <name type="scientific">Pelagicoccus enzymogenes</name>
    <dbReference type="NCBI Taxonomy" id="2773457"/>
    <lineage>
        <taxon>Bacteria</taxon>
        <taxon>Pseudomonadati</taxon>
        <taxon>Verrucomicrobiota</taxon>
        <taxon>Opitutia</taxon>
        <taxon>Puniceicoccales</taxon>
        <taxon>Pelagicoccaceae</taxon>
        <taxon>Pelagicoccus</taxon>
    </lineage>
</organism>
<dbReference type="SMART" id="SM00490">
    <property type="entry name" value="HELICc"/>
    <property type="match status" value="1"/>
</dbReference>
<evidence type="ECO:0000256" key="6">
    <source>
        <dbReference type="PROSITE-ProRule" id="PRU00552"/>
    </source>
</evidence>
<dbReference type="PANTHER" id="PTHR47959">
    <property type="entry name" value="ATP-DEPENDENT RNA HELICASE RHLE-RELATED"/>
    <property type="match status" value="1"/>
</dbReference>
<feature type="compositionally biased region" description="Basic residues" evidence="8">
    <location>
        <begin position="391"/>
        <end position="408"/>
    </location>
</feature>
<dbReference type="GO" id="GO:0003676">
    <property type="term" value="F:nucleic acid binding"/>
    <property type="evidence" value="ECO:0007669"/>
    <property type="project" value="InterPro"/>
</dbReference>
<dbReference type="Pfam" id="PF00270">
    <property type="entry name" value="DEAD"/>
    <property type="match status" value="1"/>
</dbReference>
<dbReference type="SMART" id="SM00487">
    <property type="entry name" value="DEXDc"/>
    <property type="match status" value="1"/>
</dbReference>
<proteinExistence type="inferred from homology"/>
<evidence type="ECO:0000256" key="5">
    <source>
        <dbReference type="ARBA" id="ARBA00038437"/>
    </source>
</evidence>
<dbReference type="InterPro" id="IPR001650">
    <property type="entry name" value="Helicase_C-like"/>
</dbReference>
<keyword evidence="13" id="KW-1185">Reference proteome</keyword>
<evidence type="ECO:0000259" key="9">
    <source>
        <dbReference type="PROSITE" id="PS51192"/>
    </source>
</evidence>
<dbReference type="InterPro" id="IPR027417">
    <property type="entry name" value="P-loop_NTPase"/>
</dbReference>
<dbReference type="GO" id="GO:0005524">
    <property type="term" value="F:ATP binding"/>
    <property type="evidence" value="ECO:0007669"/>
    <property type="project" value="UniProtKB-KW"/>
</dbReference>
<evidence type="ECO:0000256" key="2">
    <source>
        <dbReference type="ARBA" id="ARBA00022801"/>
    </source>
</evidence>
<dbReference type="InterPro" id="IPR014014">
    <property type="entry name" value="RNA_helicase_DEAD_Q_motif"/>
</dbReference>
<feature type="domain" description="DEAD-box RNA helicase Q" evidence="11">
    <location>
        <begin position="1"/>
        <end position="29"/>
    </location>
</feature>
<comment type="caution">
    <text evidence="12">The sequence shown here is derived from an EMBL/GenBank/DDBJ whole genome shotgun (WGS) entry which is preliminary data.</text>
</comment>
<dbReference type="Pfam" id="PF00271">
    <property type="entry name" value="Helicase_C"/>
    <property type="match status" value="1"/>
</dbReference>
<protein>
    <submittedName>
        <fullName evidence="12">DEAD/DEAH box helicase</fullName>
    </submittedName>
</protein>
<evidence type="ECO:0000313" key="13">
    <source>
        <dbReference type="Proteomes" id="UP000622317"/>
    </source>
</evidence>
<keyword evidence="2 7" id="KW-0378">Hydrolase</keyword>
<evidence type="ECO:0000259" key="11">
    <source>
        <dbReference type="PROSITE" id="PS51195"/>
    </source>
</evidence>
<dbReference type="SUPFAM" id="SSF52540">
    <property type="entry name" value="P-loop containing nucleoside triphosphate hydrolases"/>
    <property type="match status" value="1"/>
</dbReference>
<dbReference type="CDD" id="cd00268">
    <property type="entry name" value="DEADc"/>
    <property type="match status" value="1"/>
</dbReference>
<evidence type="ECO:0000256" key="4">
    <source>
        <dbReference type="ARBA" id="ARBA00022840"/>
    </source>
</evidence>
<evidence type="ECO:0000313" key="12">
    <source>
        <dbReference type="EMBL" id="MBD5781153.1"/>
    </source>
</evidence>
<keyword evidence="3 7" id="KW-0347">Helicase</keyword>
<dbReference type="InterPro" id="IPR014001">
    <property type="entry name" value="Helicase_ATP-bd"/>
</dbReference>
<feature type="domain" description="Helicase ATP-binding" evidence="9">
    <location>
        <begin position="32"/>
        <end position="207"/>
    </location>
</feature>
<dbReference type="GO" id="GO:0003724">
    <property type="term" value="F:RNA helicase activity"/>
    <property type="evidence" value="ECO:0007669"/>
    <property type="project" value="InterPro"/>
</dbReference>